<reference evidence="3 4" key="1">
    <citation type="submission" date="2024-09" db="EMBL/GenBank/DDBJ databases">
        <authorList>
            <person name="Sun Q."/>
            <person name="Mori K."/>
        </authorList>
    </citation>
    <scope>NUCLEOTIDE SEQUENCE [LARGE SCALE GENOMIC DNA]</scope>
    <source>
        <strain evidence="3 4">CGMCC 1.15906</strain>
    </source>
</reference>
<dbReference type="EC" id="1.-.-.-" evidence="3"/>
<dbReference type="RefSeq" id="WP_380050025.1">
    <property type="nucleotide sequence ID" value="NZ_JBHLTC010000026.1"/>
</dbReference>
<evidence type="ECO:0000259" key="2">
    <source>
        <dbReference type="SMART" id="SM00903"/>
    </source>
</evidence>
<protein>
    <submittedName>
        <fullName evidence="3">Flavin reductase family protein</fullName>
        <ecNumber evidence="3">1.-.-.-</ecNumber>
    </submittedName>
</protein>
<proteinExistence type="predicted"/>
<dbReference type="SUPFAM" id="SSF50475">
    <property type="entry name" value="FMN-binding split barrel"/>
    <property type="match status" value="1"/>
</dbReference>
<dbReference type="Pfam" id="PF01613">
    <property type="entry name" value="Flavin_Reduct"/>
    <property type="match status" value="1"/>
</dbReference>
<dbReference type="SMART" id="SM00903">
    <property type="entry name" value="Flavin_Reduct"/>
    <property type="match status" value="1"/>
</dbReference>
<dbReference type="PANTHER" id="PTHR30466">
    <property type="entry name" value="FLAVIN REDUCTASE"/>
    <property type="match status" value="1"/>
</dbReference>
<evidence type="ECO:0000313" key="4">
    <source>
        <dbReference type="Proteomes" id="UP001589890"/>
    </source>
</evidence>
<evidence type="ECO:0000313" key="3">
    <source>
        <dbReference type="EMBL" id="MFC0626464.1"/>
    </source>
</evidence>
<accession>A0ABV6QP97</accession>
<dbReference type="GO" id="GO:0016491">
    <property type="term" value="F:oxidoreductase activity"/>
    <property type="evidence" value="ECO:0007669"/>
    <property type="project" value="UniProtKB-KW"/>
</dbReference>
<keyword evidence="1 3" id="KW-0560">Oxidoreductase</keyword>
<dbReference type="PANTHER" id="PTHR30466:SF1">
    <property type="entry name" value="FMN REDUCTASE (NADH) RUTF"/>
    <property type="match status" value="1"/>
</dbReference>
<dbReference type="InterPro" id="IPR050268">
    <property type="entry name" value="NADH-dep_flavin_reductase"/>
</dbReference>
<organism evidence="3 4">
    <name type="scientific">Kribbella deserti</name>
    <dbReference type="NCBI Taxonomy" id="1926257"/>
    <lineage>
        <taxon>Bacteria</taxon>
        <taxon>Bacillati</taxon>
        <taxon>Actinomycetota</taxon>
        <taxon>Actinomycetes</taxon>
        <taxon>Propionibacteriales</taxon>
        <taxon>Kribbellaceae</taxon>
        <taxon>Kribbella</taxon>
    </lineage>
</organism>
<comment type="caution">
    <text evidence="3">The sequence shown here is derived from an EMBL/GenBank/DDBJ whole genome shotgun (WGS) entry which is preliminary data.</text>
</comment>
<dbReference type="Proteomes" id="UP001589890">
    <property type="component" value="Unassembled WGS sequence"/>
</dbReference>
<evidence type="ECO:0000256" key="1">
    <source>
        <dbReference type="ARBA" id="ARBA00023002"/>
    </source>
</evidence>
<feature type="domain" description="Flavin reductase like" evidence="2">
    <location>
        <begin position="2"/>
        <end position="145"/>
    </location>
</feature>
<keyword evidence="4" id="KW-1185">Reference proteome</keyword>
<dbReference type="InterPro" id="IPR012349">
    <property type="entry name" value="Split_barrel_FMN-bd"/>
</dbReference>
<dbReference type="Gene3D" id="2.30.110.10">
    <property type="entry name" value="Electron Transport, Fmn-binding Protein, Chain A"/>
    <property type="match status" value="1"/>
</dbReference>
<sequence length="145" mass="15237">MLGRFATGVTIVTAAGEHGPVGLTANSFTSVSLEPALVLVCIDANSRSGRAITAAGSFVVNFLSRRQRSLGETFARSGADRFANLPTRKGRTGAPVIQGSLGHVDCTVNELLMRGDHLVLFGEVVAAVANDSTEEPLIFYGGRYL</sequence>
<name>A0ABV6QP97_9ACTN</name>
<dbReference type="EMBL" id="JBHLTC010000026">
    <property type="protein sequence ID" value="MFC0626464.1"/>
    <property type="molecule type" value="Genomic_DNA"/>
</dbReference>
<gene>
    <name evidence="3" type="ORF">ACFFGN_20465</name>
</gene>
<dbReference type="InterPro" id="IPR002563">
    <property type="entry name" value="Flavin_Rdtase-like_dom"/>
</dbReference>